<feature type="binding site" evidence="12">
    <location>
        <begin position="40"/>
        <end position="44"/>
    </location>
    <ligand>
        <name>substrate</name>
    </ligand>
</feature>
<accession>A0ABT6BJQ8</accession>
<name>A0ABT6BJQ8_9BACT</name>
<dbReference type="NCBIfam" id="TIGR02152">
    <property type="entry name" value="D_ribokin_bact"/>
    <property type="match status" value="1"/>
</dbReference>
<dbReference type="SUPFAM" id="SSF53613">
    <property type="entry name" value="Ribokinase-like"/>
    <property type="match status" value="1"/>
</dbReference>
<feature type="binding site" evidence="12">
    <location>
        <begin position="12"/>
        <end position="14"/>
    </location>
    <ligand>
        <name>substrate</name>
    </ligand>
</feature>
<evidence type="ECO:0000313" key="15">
    <source>
        <dbReference type="Proteomes" id="UP001321344"/>
    </source>
</evidence>
<dbReference type="CDD" id="cd01174">
    <property type="entry name" value="ribokinase"/>
    <property type="match status" value="1"/>
</dbReference>
<evidence type="ECO:0000256" key="3">
    <source>
        <dbReference type="ARBA" id="ARBA00016943"/>
    </source>
</evidence>
<feature type="binding site" evidence="12">
    <location>
        <position position="249"/>
    </location>
    <ligand>
        <name>K(+)</name>
        <dbReference type="ChEBI" id="CHEBI:29103"/>
    </ligand>
</feature>
<proteinExistence type="inferred from homology"/>
<organism evidence="14 15">
    <name type="scientific">Aquirufa aurantiipilula</name>
    <dbReference type="NCBI Taxonomy" id="2696561"/>
    <lineage>
        <taxon>Bacteria</taxon>
        <taxon>Pseudomonadati</taxon>
        <taxon>Bacteroidota</taxon>
        <taxon>Cytophagia</taxon>
        <taxon>Cytophagales</taxon>
        <taxon>Flectobacillaceae</taxon>
        <taxon>Aquirufa</taxon>
    </lineage>
</organism>
<keyword evidence="9 12" id="KW-0460">Magnesium</keyword>
<comment type="similarity">
    <text evidence="12">Belongs to the carbohydrate kinase PfkB family. Ribokinase subfamily.</text>
</comment>
<comment type="caution">
    <text evidence="12">Lacks conserved residue(s) required for the propagation of feature annotation.</text>
</comment>
<dbReference type="InterPro" id="IPR002139">
    <property type="entry name" value="Ribo/fructo_kinase"/>
</dbReference>
<dbReference type="Pfam" id="PF00294">
    <property type="entry name" value="PfkB"/>
    <property type="match status" value="1"/>
</dbReference>
<dbReference type="InterPro" id="IPR002173">
    <property type="entry name" value="Carboh/pur_kinase_PfkB_CS"/>
</dbReference>
<comment type="similarity">
    <text evidence="1">Belongs to the carbohydrate kinase pfkB family.</text>
</comment>
<comment type="subcellular location">
    <subcellularLocation>
        <location evidence="12">Cytoplasm</location>
    </subcellularLocation>
</comment>
<comment type="activity regulation">
    <text evidence="12">Activated by a monovalent cation that binds near, but not in, the active site. The most likely occupant of the site in vivo is potassium. Ion binding induces a conformational change that may alter substrate affinity.</text>
</comment>
<feature type="domain" description="Carbohydrate kinase PfkB" evidence="13">
    <location>
        <begin position="2"/>
        <end position="296"/>
    </location>
</feature>
<keyword evidence="6 12" id="KW-0547">Nucleotide-binding</keyword>
<dbReference type="EC" id="2.7.1.15" evidence="2 12"/>
<dbReference type="PROSITE" id="PS00583">
    <property type="entry name" value="PFKB_KINASES_1"/>
    <property type="match status" value="1"/>
</dbReference>
<keyword evidence="7 12" id="KW-0418">Kinase</keyword>
<dbReference type="InterPro" id="IPR011877">
    <property type="entry name" value="Ribokinase"/>
</dbReference>
<dbReference type="PROSITE" id="PS00584">
    <property type="entry name" value="PFKB_KINASES_2"/>
    <property type="match status" value="1"/>
</dbReference>
<feature type="active site" description="Proton acceptor" evidence="12">
    <location>
        <position position="253"/>
    </location>
</feature>
<feature type="binding site" evidence="12">
    <location>
        <position position="283"/>
    </location>
    <ligand>
        <name>K(+)</name>
        <dbReference type="ChEBI" id="CHEBI:29103"/>
    </ligand>
</feature>
<sequence>MMAKIIVIGSSNTDMVIQSDRLPAPGETVLGGTFFMNPGGKGANQAVATARLGGDTYFIAKVGKDVFGESAIQQFALEGIHGQFISQDEKQPSGVALINVDTQGENCITVASGANARLMAQDIEAATSLFQKGNWLLLQLEIPLETVIFSVEKAHQAGLSVVLNPAPACTLPETLYAHIDIISPNETETEFLTGIRPVDETSLALACDYFLSRGVKRVVITRGSQGAYWQTQSAFGHVPAQHVLAVDSTAAGDCFNGALVVALSEGMNFEQAIAFACKAAALSVTQLGAQASMPTREQL</sequence>
<evidence type="ECO:0000259" key="13">
    <source>
        <dbReference type="Pfam" id="PF00294"/>
    </source>
</evidence>
<feature type="binding site" evidence="12">
    <location>
        <begin position="221"/>
        <end position="226"/>
    </location>
    <ligand>
        <name>ATP</name>
        <dbReference type="ChEBI" id="CHEBI:30616"/>
    </ligand>
</feature>
<dbReference type="EMBL" id="JARJOW010000003">
    <property type="protein sequence ID" value="MDF5690164.1"/>
    <property type="molecule type" value="Genomic_DNA"/>
</dbReference>
<keyword evidence="15" id="KW-1185">Reference proteome</keyword>
<evidence type="ECO:0000256" key="12">
    <source>
        <dbReference type="HAMAP-Rule" id="MF_01987"/>
    </source>
</evidence>
<dbReference type="InterPro" id="IPR011611">
    <property type="entry name" value="PfkB_dom"/>
</dbReference>
<evidence type="ECO:0000256" key="8">
    <source>
        <dbReference type="ARBA" id="ARBA00022840"/>
    </source>
</evidence>
<feature type="binding site" evidence="12">
    <location>
        <position position="288"/>
    </location>
    <ligand>
        <name>K(+)</name>
        <dbReference type="ChEBI" id="CHEBI:29103"/>
    </ligand>
</feature>
<evidence type="ECO:0000256" key="6">
    <source>
        <dbReference type="ARBA" id="ARBA00022741"/>
    </source>
</evidence>
<dbReference type="GO" id="GO:0004747">
    <property type="term" value="F:ribokinase activity"/>
    <property type="evidence" value="ECO:0007669"/>
    <property type="project" value="UniProtKB-EC"/>
</dbReference>
<feature type="binding site" evidence="12">
    <location>
        <begin position="252"/>
        <end position="253"/>
    </location>
    <ligand>
        <name>ATP</name>
        <dbReference type="ChEBI" id="CHEBI:30616"/>
    </ligand>
</feature>
<comment type="function">
    <text evidence="12">Catalyzes the phosphorylation of ribose at O-5 in a reaction requiring ATP and magnesium. The resulting D-ribose-5-phosphate can then be used either for sythesis of nucleotides, histidine, and tryptophan, or as a component of the pentose phosphate pathway.</text>
</comment>
<gene>
    <name evidence="12 14" type="primary">rbsK</name>
    <name evidence="14" type="ORF">PQG43_04755</name>
</gene>
<dbReference type="InterPro" id="IPR029056">
    <property type="entry name" value="Ribokinase-like"/>
</dbReference>
<evidence type="ECO:0000256" key="10">
    <source>
        <dbReference type="ARBA" id="ARBA00022958"/>
    </source>
</evidence>
<feature type="binding site" evidence="12">
    <location>
        <position position="185"/>
    </location>
    <ligand>
        <name>ATP</name>
        <dbReference type="ChEBI" id="CHEBI:30616"/>
    </ligand>
</feature>
<comment type="caution">
    <text evidence="14">The sequence shown here is derived from an EMBL/GenBank/DDBJ whole genome shotgun (WGS) entry which is preliminary data.</text>
</comment>
<keyword evidence="11 12" id="KW-0119">Carbohydrate metabolism</keyword>
<protein>
    <recommendedName>
        <fullName evidence="3 12">Ribokinase</fullName>
        <shortName evidence="12">RK</shortName>
        <ecNumber evidence="2 12">2.7.1.15</ecNumber>
    </recommendedName>
</protein>
<comment type="catalytic activity">
    <reaction evidence="12">
        <text>D-ribose + ATP = D-ribose 5-phosphate + ADP + H(+)</text>
        <dbReference type="Rhea" id="RHEA:13697"/>
        <dbReference type="ChEBI" id="CHEBI:15378"/>
        <dbReference type="ChEBI" id="CHEBI:30616"/>
        <dbReference type="ChEBI" id="CHEBI:47013"/>
        <dbReference type="ChEBI" id="CHEBI:78346"/>
        <dbReference type="ChEBI" id="CHEBI:456216"/>
        <dbReference type="EC" id="2.7.1.15"/>
    </reaction>
</comment>
<reference evidence="14 15" key="1">
    <citation type="submission" date="2023-03" db="EMBL/GenBank/DDBJ databases">
        <title>Genome sequencing of Aquirufa.</title>
        <authorList>
            <person name="Pitt A."/>
            <person name="Hahn M.W."/>
        </authorList>
    </citation>
    <scope>NUCLEOTIDE SEQUENCE [LARGE SCALE GENOMIC DNA]</scope>
    <source>
        <strain evidence="14 15">WAEICH-18A</strain>
    </source>
</reference>
<dbReference type="PANTHER" id="PTHR10584">
    <property type="entry name" value="SUGAR KINASE"/>
    <property type="match status" value="1"/>
</dbReference>
<feature type="binding site" evidence="12">
    <location>
        <position position="141"/>
    </location>
    <ligand>
        <name>substrate</name>
    </ligand>
</feature>
<feature type="binding site" evidence="12">
    <location>
        <position position="292"/>
    </location>
    <ligand>
        <name>K(+)</name>
        <dbReference type="ChEBI" id="CHEBI:29103"/>
    </ligand>
</feature>
<keyword evidence="8 12" id="KW-0067">ATP-binding</keyword>
<keyword evidence="5 12" id="KW-0479">Metal-binding</keyword>
<evidence type="ECO:0000256" key="9">
    <source>
        <dbReference type="ARBA" id="ARBA00022842"/>
    </source>
</evidence>
<keyword evidence="4 12" id="KW-0808">Transferase</keyword>
<feature type="binding site" evidence="12">
    <location>
        <position position="253"/>
    </location>
    <ligand>
        <name>substrate</name>
    </ligand>
</feature>
<dbReference type="PRINTS" id="PR00990">
    <property type="entry name" value="RIBOKINASE"/>
</dbReference>
<comment type="pathway">
    <text evidence="12">Carbohydrate metabolism; D-ribose degradation; D-ribose 5-phosphate from beta-D-ribopyranose: step 2/2.</text>
</comment>
<feature type="binding site" evidence="12">
    <location>
        <position position="286"/>
    </location>
    <ligand>
        <name>K(+)</name>
        <dbReference type="ChEBI" id="CHEBI:29103"/>
    </ligand>
</feature>
<evidence type="ECO:0000313" key="14">
    <source>
        <dbReference type="EMBL" id="MDF5690164.1"/>
    </source>
</evidence>
<evidence type="ECO:0000256" key="4">
    <source>
        <dbReference type="ARBA" id="ARBA00022679"/>
    </source>
</evidence>
<evidence type="ECO:0000256" key="5">
    <source>
        <dbReference type="ARBA" id="ARBA00022723"/>
    </source>
</evidence>
<feature type="binding site" evidence="12">
    <location>
        <position position="247"/>
    </location>
    <ligand>
        <name>K(+)</name>
        <dbReference type="ChEBI" id="CHEBI:29103"/>
    </ligand>
</feature>
<dbReference type="PANTHER" id="PTHR10584:SF166">
    <property type="entry name" value="RIBOKINASE"/>
    <property type="match status" value="1"/>
</dbReference>
<evidence type="ECO:0000256" key="7">
    <source>
        <dbReference type="ARBA" id="ARBA00022777"/>
    </source>
</evidence>
<keyword evidence="10 12" id="KW-0630">Potassium</keyword>
<comment type="cofactor">
    <cofactor evidence="12">
        <name>Mg(2+)</name>
        <dbReference type="ChEBI" id="CHEBI:18420"/>
    </cofactor>
    <text evidence="12">Requires a divalent cation, most likely magnesium in vivo, as an electrophilic catalyst to aid phosphoryl group transfer. It is the chelate of the metal and the nucleotide that is the actual substrate.</text>
</comment>
<dbReference type="NCBIfam" id="NF008353">
    <property type="entry name" value="PRK11142.1"/>
    <property type="match status" value="1"/>
</dbReference>
<comment type="subunit">
    <text evidence="12">Homodimer.</text>
</comment>
<dbReference type="Proteomes" id="UP001321344">
    <property type="component" value="Unassembled WGS sequence"/>
</dbReference>
<evidence type="ECO:0000256" key="2">
    <source>
        <dbReference type="ARBA" id="ARBA00012035"/>
    </source>
</evidence>
<keyword evidence="12" id="KW-0963">Cytoplasm</keyword>
<dbReference type="HAMAP" id="MF_01987">
    <property type="entry name" value="Ribokinase"/>
    <property type="match status" value="1"/>
</dbReference>
<evidence type="ECO:0000256" key="1">
    <source>
        <dbReference type="ARBA" id="ARBA00005380"/>
    </source>
</evidence>
<dbReference type="Gene3D" id="3.40.1190.20">
    <property type="match status" value="1"/>
</dbReference>
<evidence type="ECO:0000256" key="11">
    <source>
        <dbReference type="ARBA" id="ARBA00023277"/>
    </source>
</evidence>